<keyword evidence="3" id="KW-1185">Reference proteome</keyword>
<evidence type="ECO:0000313" key="2">
    <source>
        <dbReference type="EMBL" id="CZT52240.1"/>
    </source>
</evidence>
<name>A0A1E1MT52_RHYSE</name>
<dbReference type="Proteomes" id="UP000177625">
    <property type="component" value="Unassembled WGS sequence"/>
</dbReference>
<organism evidence="2 3">
    <name type="scientific">Rhynchosporium secalis</name>
    <name type="common">Barley scald fungus</name>
    <dbReference type="NCBI Taxonomy" id="38038"/>
    <lineage>
        <taxon>Eukaryota</taxon>
        <taxon>Fungi</taxon>
        <taxon>Dikarya</taxon>
        <taxon>Ascomycota</taxon>
        <taxon>Pezizomycotina</taxon>
        <taxon>Leotiomycetes</taxon>
        <taxon>Helotiales</taxon>
        <taxon>Ploettnerulaceae</taxon>
        <taxon>Rhynchosporium</taxon>
    </lineage>
</organism>
<protein>
    <submittedName>
        <fullName evidence="2">Uncharacterized protein</fullName>
    </submittedName>
</protein>
<evidence type="ECO:0000313" key="3">
    <source>
        <dbReference type="Proteomes" id="UP000177625"/>
    </source>
</evidence>
<reference evidence="3" key="1">
    <citation type="submission" date="2016-03" db="EMBL/GenBank/DDBJ databases">
        <authorList>
            <person name="Guldener U."/>
        </authorList>
    </citation>
    <scope>NUCLEOTIDE SEQUENCE [LARGE SCALE GENOMIC DNA]</scope>
</reference>
<proteinExistence type="predicted"/>
<dbReference type="AlphaFoldDB" id="A0A1E1MT52"/>
<feature type="region of interest" description="Disordered" evidence="1">
    <location>
        <begin position="109"/>
        <end position="135"/>
    </location>
</feature>
<feature type="compositionally biased region" description="Polar residues" evidence="1">
    <location>
        <begin position="109"/>
        <end position="128"/>
    </location>
</feature>
<evidence type="ECO:0000256" key="1">
    <source>
        <dbReference type="SAM" id="MobiDB-lite"/>
    </source>
</evidence>
<gene>
    <name evidence="2" type="ORF">RSE6_13521</name>
</gene>
<dbReference type="EMBL" id="FJVC01000561">
    <property type="protein sequence ID" value="CZT52240.1"/>
    <property type="molecule type" value="Genomic_DNA"/>
</dbReference>
<sequence length="187" mass="19198">MAQPESICSHTFNVCAEDPFSQNAGSYEQVDSFHIIISSTSQAPFSRASNTSSQAIFSGPSEGAAPSGMDILNNDHVPSQATVSLCYTVTGMPGVDANTEEGLNATKTVSATHSQSGSKVTGSASVSESGTTGVGAASSSLSTAGAAIPTGFLVGAMGLINDWCCRDPCDLPSDIRQNVREWILGAW</sequence>
<accession>A0A1E1MT52</accession>